<dbReference type="InterPro" id="IPR056119">
    <property type="entry name" value="DUF7702"/>
</dbReference>
<sequence length="265" mass="29528">MSNAVGQFTYRDGVAVIQLVPFTIFFGLGLVLCVRHGFRRSDGWVIVVTLSLLRILGACFQLATINYPDRAIYGGALICQGIGLAPLTLLNLGLFTRLVVHTVSEHVLTTISLTSIAGIGVAIYGGSKSAESPTLETNDLLKASVLLFLACYLAFACLELIFLRKWRAIPRNEHQLLILFACCAPLMVIRFLYAIIGTFVPSRRRRFGVLTGDVTIFLCMAVLEEIFTVAAYVFVGMRLDKLPPELRKRRPRRKLKLVIRDYFRG</sequence>
<dbReference type="PANTHER" id="PTHR42109:SF2">
    <property type="entry name" value="INTEGRAL MEMBRANE PROTEIN"/>
    <property type="match status" value="1"/>
</dbReference>
<feature type="transmembrane region" description="Helical" evidence="1">
    <location>
        <begin position="215"/>
        <end position="239"/>
    </location>
</feature>
<keyword evidence="1" id="KW-0812">Transmembrane</keyword>
<feature type="domain" description="DUF7702" evidence="2">
    <location>
        <begin position="8"/>
        <end position="241"/>
    </location>
</feature>
<dbReference type="AlphaFoldDB" id="A0A0F7ZMP6"/>
<keyword evidence="1" id="KW-1133">Transmembrane helix</keyword>
<reference evidence="3 4" key="1">
    <citation type="journal article" date="2014" name="Genome Biol. Evol.">
        <title>Comparative genomics and transcriptomics analyses reveal divergent lifestyle features of nematode endoparasitic fungus Hirsutella minnesotensis.</title>
        <authorList>
            <person name="Lai Y."/>
            <person name="Liu K."/>
            <person name="Zhang X."/>
            <person name="Zhang X."/>
            <person name="Li K."/>
            <person name="Wang N."/>
            <person name="Shu C."/>
            <person name="Wu Y."/>
            <person name="Wang C."/>
            <person name="Bushley K.E."/>
            <person name="Xiang M."/>
            <person name="Liu X."/>
        </authorList>
    </citation>
    <scope>NUCLEOTIDE SEQUENCE [LARGE SCALE GENOMIC DNA]</scope>
    <source>
        <strain evidence="3 4">3608</strain>
    </source>
</reference>
<gene>
    <name evidence="3" type="ORF">HIM_08291</name>
</gene>
<name>A0A0F7ZMP6_9HYPO</name>
<dbReference type="Proteomes" id="UP000054481">
    <property type="component" value="Unassembled WGS sequence"/>
</dbReference>
<keyword evidence="4" id="KW-1185">Reference proteome</keyword>
<evidence type="ECO:0000313" key="4">
    <source>
        <dbReference type="Proteomes" id="UP000054481"/>
    </source>
</evidence>
<feature type="transmembrane region" description="Helical" evidence="1">
    <location>
        <begin position="44"/>
        <end position="65"/>
    </location>
</feature>
<evidence type="ECO:0000256" key="1">
    <source>
        <dbReference type="SAM" id="Phobius"/>
    </source>
</evidence>
<evidence type="ECO:0000313" key="3">
    <source>
        <dbReference type="EMBL" id="KJZ72365.1"/>
    </source>
</evidence>
<accession>A0A0F7ZMP6</accession>
<dbReference type="EMBL" id="KQ030548">
    <property type="protein sequence ID" value="KJZ72365.1"/>
    <property type="molecule type" value="Genomic_DNA"/>
</dbReference>
<feature type="transmembrane region" description="Helical" evidence="1">
    <location>
        <begin position="107"/>
        <end position="125"/>
    </location>
</feature>
<evidence type="ECO:0000259" key="2">
    <source>
        <dbReference type="Pfam" id="PF24800"/>
    </source>
</evidence>
<proteinExistence type="predicted"/>
<dbReference type="Pfam" id="PF24800">
    <property type="entry name" value="DUF7702"/>
    <property type="match status" value="1"/>
</dbReference>
<dbReference type="PANTHER" id="PTHR42109">
    <property type="entry name" value="UNPLACED GENOMIC SCAFFOLD UM_SCAF_CONTIG_1.265, WHOLE GENOME SHOTGUN SEQUENCE"/>
    <property type="match status" value="1"/>
</dbReference>
<keyword evidence="1" id="KW-0472">Membrane</keyword>
<feature type="transmembrane region" description="Helical" evidence="1">
    <location>
        <begin position="176"/>
        <end position="195"/>
    </location>
</feature>
<feature type="transmembrane region" description="Helical" evidence="1">
    <location>
        <begin position="71"/>
        <end position="95"/>
    </location>
</feature>
<protein>
    <recommendedName>
        <fullName evidence="2">DUF7702 domain-containing protein</fullName>
    </recommendedName>
</protein>
<feature type="transmembrane region" description="Helical" evidence="1">
    <location>
        <begin position="15"/>
        <end position="32"/>
    </location>
</feature>
<organism evidence="3 4">
    <name type="scientific">Hirsutella minnesotensis 3608</name>
    <dbReference type="NCBI Taxonomy" id="1043627"/>
    <lineage>
        <taxon>Eukaryota</taxon>
        <taxon>Fungi</taxon>
        <taxon>Dikarya</taxon>
        <taxon>Ascomycota</taxon>
        <taxon>Pezizomycotina</taxon>
        <taxon>Sordariomycetes</taxon>
        <taxon>Hypocreomycetidae</taxon>
        <taxon>Hypocreales</taxon>
        <taxon>Ophiocordycipitaceae</taxon>
        <taxon>Hirsutella</taxon>
    </lineage>
</organism>
<feature type="transmembrane region" description="Helical" evidence="1">
    <location>
        <begin position="145"/>
        <end position="164"/>
    </location>
</feature>
<dbReference type="OrthoDB" id="2560628at2759"/>